<feature type="region of interest" description="Disordered" evidence="1">
    <location>
        <begin position="437"/>
        <end position="486"/>
    </location>
</feature>
<sequence length="533" mass="58854">MRTSLAFDDLRWERPAKHRAELVHIRALVCVEARDGASRGIPTVAEEALLTCQTVLCILGCALLFVCILLPTSMMWMPWEIHMAYFHSFVAGVSLMWSSNTRYMCFGNQTPLCVRCGAWMLGAVLYMCLLMLCSGESEQLVWHIAVVYMGSFQLACVFFECPQVVVKHHSTQAQCMKTAWAFIAGTALGALPCMVVVPIYITVWRWKSTSDHPLAMTILVLLWVLLQVLLKWSGVHIWRTACQIAPHLGHLFWVLYVELVLGLLGIGIFMRTMGSALAYSLSTATVMAAITIRGLHAGRYAPGTAALMEQRVVLFLEIYVSLASKMSVFVVYVVHASTEVAFGSTLALRERAVRSTMSGGSRPVPNPFPVILFKRSRTSGSFDIVIGLTCCAIPAVFSMITWRLLPMVWKCERTSQRNRISPELVGAQSCRTICTTTSSHHSDDVKTSASSNPSSGNHDRADPSCGVDEAPRRSDTSSGWLPADSGSTVASSQIRLLRAFASDNLYNLVSFWCFTMCLVILMMSTVDTLPDFA</sequence>
<feature type="transmembrane region" description="Helical" evidence="2">
    <location>
        <begin position="48"/>
        <end position="71"/>
    </location>
</feature>
<gene>
    <name evidence="3" type="ORF">PCOR1329_LOCUS34707</name>
</gene>
<dbReference type="Proteomes" id="UP001189429">
    <property type="component" value="Unassembled WGS sequence"/>
</dbReference>
<organism evidence="3 4">
    <name type="scientific">Prorocentrum cordatum</name>
    <dbReference type="NCBI Taxonomy" id="2364126"/>
    <lineage>
        <taxon>Eukaryota</taxon>
        <taxon>Sar</taxon>
        <taxon>Alveolata</taxon>
        <taxon>Dinophyceae</taxon>
        <taxon>Prorocentrales</taxon>
        <taxon>Prorocentraceae</taxon>
        <taxon>Prorocentrum</taxon>
    </lineage>
</organism>
<evidence type="ECO:0000313" key="4">
    <source>
        <dbReference type="Proteomes" id="UP001189429"/>
    </source>
</evidence>
<feature type="transmembrane region" description="Helical" evidence="2">
    <location>
        <begin position="213"/>
        <end position="230"/>
    </location>
</feature>
<feature type="transmembrane region" description="Helical" evidence="2">
    <location>
        <begin position="384"/>
        <end position="405"/>
    </location>
</feature>
<evidence type="ECO:0000256" key="2">
    <source>
        <dbReference type="SAM" id="Phobius"/>
    </source>
</evidence>
<feature type="transmembrane region" description="Helical" evidence="2">
    <location>
        <begin position="140"/>
        <end position="159"/>
    </location>
</feature>
<evidence type="ECO:0000256" key="1">
    <source>
        <dbReference type="SAM" id="MobiDB-lite"/>
    </source>
</evidence>
<dbReference type="EMBL" id="CAUYUJ010014252">
    <property type="protein sequence ID" value="CAK0838857.1"/>
    <property type="molecule type" value="Genomic_DNA"/>
</dbReference>
<proteinExistence type="predicted"/>
<feature type="transmembrane region" description="Helical" evidence="2">
    <location>
        <begin position="83"/>
        <end position="100"/>
    </location>
</feature>
<reference evidence="3" key="1">
    <citation type="submission" date="2023-10" db="EMBL/GenBank/DDBJ databases">
        <authorList>
            <person name="Chen Y."/>
            <person name="Shah S."/>
            <person name="Dougan E. K."/>
            <person name="Thang M."/>
            <person name="Chan C."/>
        </authorList>
    </citation>
    <scope>NUCLEOTIDE SEQUENCE [LARGE SCALE GENOMIC DNA]</scope>
</reference>
<keyword evidence="4" id="KW-1185">Reference proteome</keyword>
<feature type="transmembrane region" description="Helical" evidence="2">
    <location>
        <begin position="276"/>
        <end position="292"/>
    </location>
</feature>
<keyword evidence="2" id="KW-0472">Membrane</keyword>
<feature type="transmembrane region" description="Helical" evidence="2">
    <location>
        <begin position="179"/>
        <end position="201"/>
    </location>
</feature>
<keyword evidence="2" id="KW-1133">Transmembrane helix</keyword>
<evidence type="ECO:0008006" key="5">
    <source>
        <dbReference type="Google" id="ProtNLM"/>
    </source>
</evidence>
<comment type="caution">
    <text evidence="3">The sequence shown here is derived from an EMBL/GenBank/DDBJ whole genome shotgun (WGS) entry which is preliminary data.</text>
</comment>
<feature type="transmembrane region" description="Helical" evidence="2">
    <location>
        <begin position="312"/>
        <end position="334"/>
    </location>
</feature>
<feature type="compositionally biased region" description="Polar residues" evidence="1">
    <location>
        <begin position="447"/>
        <end position="456"/>
    </location>
</feature>
<feature type="transmembrane region" description="Helical" evidence="2">
    <location>
        <begin position="112"/>
        <end position="134"/>
    </location>
</feature>
<feature type="transmembrane region" description="Helical" evidence="2">
    <location>
        <begin position="251"/>
        <end position="270"/>
    </location>
</feature>
<accession>A0ABN9T273</accession>
<keyword evidence="2" id="KW-0812">Transmembrane</keyword>
<protein>
    <recommendedName>
        <fullName evidence="5">Dolichol kinase</fullName>
    </recommendedName>
</protein>
<evidence type="ECO:0000313" key="3">
    <source>
        <dbReference type="EMBL" id="CAK0838857.1"/>
    </source>
</evidence>
<name>A0ABN9T273_9DINO</name>
<feature type="transmembrane region" description="Helical" evidence="2">
    <location>
        <begin position="505"/>
        <end position="526"/>
    </location>
</feature>